<feature type="compositionally biased region" description="Polar residues" evidence="1">
    <location>
        <begin position="32"/>
        <end position="42"/>
    </location>
</feature>
<gene>
    <name evidence="2" type="ORF">HCJ93_06005</name>
</gene>
<feature type="region of interest" description="Disordered" evidence="1">
    <location>
        <begin position="12"/>
        <end position="59"/>
    </location>
</feature>
<evidence type="ECO:0000256" key="1">
    <source>
        <dbReference type="SAM" id="MobiDB-lite"/>
    </source>
</evidence>
<name>A0ABX0ZZT0_9ACTN</name>
<keyword evidence="3" id="KW-1185">Reference proteome</keyword>
<evidence type="ECO:0000313" key="3">
    <source>
        <dbReference type="Proteomes" id="UP000730591"/>
    </source>
</evidence>
<feature type="compositionally biased region" description="Gly residues" evidence="1">
    <location>
        <begin position="12"/>
        <end position="25"/>
    </location>
</feature>
<feature type="compositionally biased region" description="Low complexity" evidence="1">
    <location>
        <begin position="44"/>
        <end position="54"/>
    </location>
</feature>
<dbReference type="EMBL" id="JAATEM010000005">
    <property type="protein sequence ID" value="NJP49638.1"/>
    <property type="molecule type" value="Genomic_DNA"/>
</dbReference>
<protein>
    <submittedName>
        <fullName evidence="2">Uncharacterized protein</fullName>
    </submittedName>
</protein>
<proteinExistence type="predicted"/>
<evidence type="ECO:0000313" key="2">
    <source>
        <dbReference type="EMBL" id="NJP49638.1"/>
    </source>
</evidence>
<comment type="caution">
    <text evidence="2">The sequence shown here is derived from an EMBL/GenBank/DDBJ whole genome shotgun (WGS) entry which is preliminary data.</text>
</comment>
<organism evidence="2 3">
    <name type="scientific">Streptomyces composti</name>
    <dbReference type="NCBI Taxonomy" id="2720025"/>
    <lineage>
        <taxon>Bacteria</taxon>
        <taxon>Bacillati</taxon>
        <taxon>Actinomycetota</taxon>
        <taxon>Actinomycetes</taxon>
        <taxon>Kitasatosporales</taxon>
        <taxon>Streptomycetaceae</taxon>
        <taxon>Streptomyces</taxon>
    </lineage>
</organism>
<reference evidence="2 3" key="1">
    <citation type="submission" date="2020-03" db="EMBL/GenBank/DDBJ databases">
        <title>WGS of actinomycetes isolated from Thailand.</title>
        <authorList>
            <person name="Thawai C."/>
        </authorList>
    </citation>
    <scope>NUCLEOTIDE SEQUENCE [LARGE SCALE GENOMIC DNA]</scope>
    <source>
        <strain evidence="2 3">SBST2-5</strain>
    </source>
</reference>
<dbReference type="Proteomes" id="UP000730591">
    <property type="component" value="Unassembled WGS sequence"/>
</dbReference>
<accession>A0ABX0ZZT0</accession>
<sequence length="169" mass="16116">MLLAALPLAVTGCGGTDDTGSGPSGSRGASGTEASAPQTADRNGTPAAPAVTAADGDDTGACSDGDCEITVSEPVTIRFPAPGGGRATLTVTAVGRNEIEYTVKSGGGRAEGAAGGPGWGCITVLRAGGSGNSCGPLGDPGRPAAQPDAVVIQAATGRDGTALLHIVSD</sequence>